<protein>
    <submittedName>
        <fullName evidence="2">HDC16223</fullName>
    </submittedName>
</protein>
<name>Q6IJ07_DROME</name>
<reference evidence="2" key="1">
    <citation type="journal article" date="2003" name="Genome Biol.">
        <title>An integrated gene annotation and transcriptional profiling approach towards the full gene content of the Drosophila genome.</title>
        <authorList>
            <person name="Hild M."/>
            <person name="Beckmann B."/>
            <person name="Haas S.A."/>
            <person name="Koch B."/>
            <person name="Solovyev V."/>
            <person name="Busold C."/>
            <person name="Fellenberg K."/>
            <person name="Boutros M."/>
            <person name="Vingron M."/>
            <person name="Sauer F."/>
            <person name="Hoheisel J.D."/>
            <person name="Paro R."/>
        </authorList>
    </citation>
    <scope>NUCLEOTIDE SEQUENCE</scope>
</reference>
<gene>
    <name evidence="2" type="ORF">HDC16223</name>
</gene>
<accession>Q6IJ07</accession>
<feature type="region of interest" description="Disordered" evidence="1">
    <location>
        <begin position="1"/>
        <end position="23"/>
    </location>
</feature>
<dbReference type="EMBL" id="BK002909">
    <property type="protein sequence ID" value="DAA04414.1"/>
    <property type="molecule type" value="Genomic_DNA"/>
</dbReference>
<proteinExistence type="predicted"/>
<organism evidence="2">
    <name type="scientific">Drosophila melanogaster</name>
    <name type="common">Fruit fly</name>
    <dbReference type="NCBI Taxonomy" id="7227"/>
    <lineage>
        <taxon>Eukaryota</taxon>
        <taxon>Metazoa</taxon>
        <taxon>Ecdysozoa</taxon>
        <taxon>Arthropoda</taxon>
        <taxon>Hexapoda</taxon>
        <taxon>Insecta</taxon>
        <taxon>Pterygota</taxon>
        <taxon>Neoptera</taxon>
        <taxon>Endopterygota</taxon>
        <taxon>Diptera</taxon>
        <taxon>Brachycera</taxon>
        <taxon>Muscomorpha</taxon>
        <taxon>Ephydroidea</taxon>
        <taxon>Drosophilidae</taxon>
        <taxon>Drosophila</taxon>
        <taxon>Sophophora</taxon>
    </lineage>
</organism>
<evidence type="ECO:0000313" key="2">
    <source>
        <dbReference type="EMBL" id="DAA04414.1"/>
    </source>
</evidence>
<evidence type="ECO:0000256" key="1">
    <source>
        <dbReference type="SAM" id="MobiDB-lite"/>
    </source>
</evidence>
<sequence>MSTSEDARRKQKQKNRRDPTDFARSITCPSTQLIFHLSVDHQSANLLLDGAPCNLIALEPLCYQGSNFLWATPHPILSPIAHRSSYPMPILSTSTPTRVLGPLGAPFHGAPHPQRSFCR</sequence>
<dbReference type="AlphaFoldDB" id="Q6IJ07"/>